<keyword evidence="1" id="KW-1133">Transmembrane helix</keyword>
<comment type="caution">
    <text evidence="2">The sequence shown here is derived from an EMBL/GenBank/DDBJ whole genome shotgun (WGS) entry which is preliminary data.</text>
</comment>
<dbReference type="AlphaFoldDB" id="A0A4R2LLX1"/>
<dbReference type="RefSeq" id="WP_132543542.1">
    <property type="nucleotide sequence ID" value="NZ_SLWY01000014.1"/>
</dbReference>
<name>A0A4R2LLX1_9GAMM</name>
<dbReference type="Pfam" id="PF16137">
    <property type="entry name" value="DUF4845"/>
    <property type="match status" value="1"/>
</dbReference>
<evidence type="ECO:0000256" key="1">
    <source>
        <dbReference type="SAM" id="Phobius"/>
    </source>
</evidence>
<organism evidence="2 3">
    <name type="scientific">Plasticicumulans lactativorans</name>
    <dbReference type="NCBI Taxonomy" id="1133106"/>
    <lineage>
        <taxon>Bacteria</taxon>
        <taxon>Pseudomonadati</taxon>
        <taxon>Pseudomonadota</taxon>
        <taxon>Gammaproteobacteria</taxon>
        <taxon>Candidatus Competibacteraceae</taxon>
        <taxon>Plasticicumulans</taxon>
    </lineage>
</organism>
<keyword evidence="3" id="KW-1185">Reference proteome</keyword>
<dbReference type="InterPro" id="IPR032314">
    <property type="entry name" value="DUF4845"/>
</dbReference>
<proteinExistence type="predicted"/>
<reference evidence="2 3" key="1">
    <citation type="submission" date="2019-03" db="EMBL/GenBank/DDBJ databases">
        <title>Genomic Encyclopedia of Type Strains, Phase IV (KMG-IV): sequencing the most valuable type-strain genomes for metagenomic binning, comparative biology and taxonomic classification.</title>
        <authorList>
            <person name="Goeker M."/>
        </authorList>
    </citation>
    <scope>NUCLEOTIDE SEQUENCE [LARGE SCALE GENOMIC DNA]</scope>
    <source>
        <strain evidence="2 3">DSM 25287</strain>
    </source>
</reference>
<gene>
    <name evidence="2" type="ORF">EV699_11479</name>
</gene>
<sequence length="131" mass="14499">MSAPDAGRQRQRGMTAIGTLLMVGCLGFVVYLAMRLVPMYLDGFTVRSALESLKQEPAAAQWGPNEIRDRLRRRFDVNNVDSVKPSDVKVVMDDGRKTVSVAYETRVHLIANLDAVARFDFSVELGAGRTP</sequence>
<keyword evidence="1" id="KW-0472">Membrane</keyword>
<feature type="transmembrane region" description="Helical" evidence="1">
    <location>
        <begin position="12"/>
        <end position="34"/>
    </location>
</feature>
<evidence type="ECO:0000313" key="2">
    <source>
        <dbReference type="EMBL" id="TCO80435.1"/>
    </source>
</evidence>
<keyword evidence="1" id="KW-0812">Transmembrane</keyword>
<dbReference type="OrthoDB" id="5734946at2"/>
<dbReference type="EMBL" id="SLWY01000014">
    <property type="protein sequence ID" value="TCO80435.1"/>
    <property type="molecule type" value="Genomic_DNA"/>
</dbReference>
<dbReference type="Proteomes" id="UP000295765">
    <property type="component" value="Unassembled WGS sequence"/>
</dbReference>
<accession>A0A4R2LLX1</accession>
<protein>
    <submittedName>
        <fullName evidence="2">Uncharacterized protein DUF4845</fullName>
    </submittedName>
</protein>
<evidence type="ECO:0000313" key="3">
    <source>
        <dbReference type="Proteomes" id="UP000295765"/>
    </source>
</evidence>